<dbReference type="STRING" id="1850517.A8708_13280"/>
<evidence type="ECO:0000259" key="1">
    <source>
        <dbReference type="Pfam" id="PF14399"/>
    </source>
</evidence>
<reference evidence="2 3" key="1">
    <citation type="submission" date="2016-05" db="EMBL/GenBank/DDBJ databases">
        <title>Paenibacillus sp. 1ZS3-15 nov., isolated from the rhizosphere soil.</title>
        <authorList>
            <person name="Zhang X.X."/>
            <person name="Zhang J."/>
        </authorList>
    </citation>
    <scope>NUCLEOTIDE SEQUENCE [LARGE SCALE GENOMIC DNA]</scope>
    <source>
        <strain evidence="2 3">1ZS3-15</strain>
    </source>
</reference>
<organism evidence="2 3">
    <name type="scientific">Paenibacillus oryzisoli</name>
    <dbReference type="NCBI Taxonomy" id="1850517"/>
    <lineage>
        <taxon>Bacteria</taxon>
        <taxon>Bacillati</taxon>
        <taxon>Bacillota</taxon>
        <taxon>Bacilli</taxon>
        <taxon>Bacillales</taxon>
        <taxon>Paenibacillaceae</taxon>
        <taxon>Paenibacillus</taxon>
    </lineage>
</organism>
<accession>A0A197ZZT2</accession>
<dbReference type="InterPro" id="IPR026935">
    <property type="entry name" value="BtrH_N"/>
</dbReference>
<feature type="domain" description="Butirosin biosynthesis protein H N-terminal" evidence="1">
    <location>
        <begin position="16"/>
        <end position="143"/>
    </location>
</feature>
<name>A0A197ZZT2_9BACL</name>
<keyword evidence="3" id="KW-1185">Reference proteome</keyword>
<dbReference type="Pfam" id="PF14399">
    <property type="entry name" value="BtrH_N"/>
    <property type="match status" value="1"/>
</dbReference>
<dbReference type="Proteomes" id="UP000078454">
    <property type="component" value="Unassembled WGS sequence"/>
</dbReference>
<gene>
    <name evidence="2" type="ORF">A8708_13280</name>
</gene>
<proteinExistence type="predicted"/>
<dbReference type="RefSeq" id="WP_068669904.1">
    <property type="nucleotide sequence ID" value="NZ_LYPB01000090.1"/>
</dbReference>
<dbReference type="EMBL" id="LYPB01000090">
    <property type="protein sequence ID" value="OAS14362.1"/>
    <property type="molecule type" value="Genomic_DNA"/>
</dbReference>
<evidence type="ECO:0000313" key="2">
    <source>
        <dbReference type="EMBL" id="OAS14362.1"/>
    </source>
</evidence>
<dbReference type="OrthoDB" id="2541760at2"/>
<comment type="caution">
    <text evidence="2">The sequence shown here is derived from an EMBL/GenBank/DDBJ whole genome shotgun (WGS) entry which is preliminary data.</text>
</comment>
<dbReference type="AlphaFoldDB" id="A0A197ZZT2"/>
<evidence type="ECO:0000313" key="3">
    <source>
        <dbReference type="Proteomes" id="UP000078454"/>
    </source>
</evidence>
<sequence length="334" mass="38249">MNVCIEDIQVKKGYDCIFANMQEALRVSGSNLTEAALFFLCGGMNTPYLGDPKTFWFERMEQITTPFVQIQTQFSFHNTSQEYPVNLVNDCIDSLAQGYPVLLSVRTRCLSYHRAYTENAARGHIVTLYGLDVERNEAYVVDPHLRDKSGCIHTYQGPVALDELEKGCTCITFYRPISDNRTTPNAVVTRAYMDHIASFLDWDRALETGGINAVRHVISDLAEWVTMSKEELQESCEEVYYGLRVGCILSHIEFIQMYAEEAGLVLRPGYHEAMFLLEQIYKEWKMFLLMLYKIGVQGRSERMKELSVSGLKLLDKYAEALGGYLRWLGNQVER</sequence>
<protein>
    <recommendedName>
        <fullName evidence="1">Butirosin biosynthesis protein H N-terminal domain-containing protein</fullName>
    </recommendedName>
</protein>